<dbReference type="Gene3D" id="3.30.450.20">
    <property type="entry name" value="PAS domain"/>
    <property type="match status" value="2"/>
</dbReference>
<dbReference type="FunFam" id="3.20.20.450:FF:000001">
    <property type="entry name" value="Cyclic di-GMP phosphodiesterase yahA"/>
    <property type="match status" value="1"/>
</dbReference>
<dbReference type="InterPro" id="IPR029787">
    <property type="entry name" value="Nucleotide_cyclase"/>
</dbReference>
<name>A0A9J6RBB2_9BACI</name>
<evidence type="ECO:0000313" key="6">
    <source>
        <dbReference type="Proteomes" id="UP001084197"/>
    </source>
</evidence>
<dbReference type="PROSITE" id="PS50887">
    <property type="entry name" value="GGDEF"/>
    <property type="match status" value="1"/>
</dbReference>
<dbReference type="PROSITE" id="PS50112">
    <property type="entry name" value="PAS"/>
    <property type="match status" value="1"/>
</dbReference>
<dbReference type="PROSITE" id="PS50883">
    <property type="entry name" value="EAL"/>
    <property type="match status" value="1"/>
</dbReference>
<dbReference type="Proteomes" id="UP001084197">
    <property type="component" value="Unassembled WGS sequence"/>
</dbReference>
<organism evidence="5 6">
    <name type="scientific">Natronobacillus azotifigens</name>
    <dbReference type="NCBI Taxonomy" id="472978"/>
    <lineage>
        <taxon>Bacteria</taxon>
        <taxon>Bacillati</taxon>
        <taxon>Bacillota</taxon>
        <taxon>Bacilli</taxon>
        <taxon>Bacillales</taxon>
        <taxon>Bacillaceae</taxon>
        <taxon>Natronobacillus</taxon>
    </lineage>
</organism>
<dbReference type="PANTHER" id="PTHR44757:SF2">
    <property type="entry name" value="BIOFILM ARCHITECTURE MAINTENANCE PROTEIN MBAA"/>
    <property type="match status" value="1"/>
</dbReference>
<dbReference type="SUPFAM" id="SSF141868">
    <property type="entry name" value="EAL domain-like"/>
    <property type="match status" value="1"/>
</dbReference>
<dbReference type="SUPFAM" id="SSF55785">
    <property type="entry name" value="PYP-like sensor domain (PAS domain)"/>
    <property type="match status" value="1"/>
</dbReference>
<dbReference type="Gene3D" id="3.20.20.450">
    <property type="entry name" value="EAL domain"/>
    <property type="match status" value="1"/>
</dbReference>
<dbReference type="InterPro" id="IPR001633">
    <property type="entry name" value="EAL_dom"/>
</dbReference>
<dbReference type="NCBIfam" id="TIGR00229">
    <property type="entry name" value="sensory_box"/>
    <property type="match status" value="1"/>
</dbReference>
<dbReference type="InterPro" id="IPR043128">
    <property type="entry name" value="Rev_trsase/Diguanyl_cyclase"/>
</dbReference>
<sequence>MTLNPVKRVLEYNKLEEILEQVHENLTPSTKEEVAKEIFSYMETCKQKNDQLNLAVSNAFQLLMMDQDGYIIYIDPDFCEKLGYEEEELLHHHYRILHAGVHDALFYEDMWTAIGKGEVWEGDICTESKHGEMIWFRTKILPIIDQENNQAKFITFRTEISDVKHEDKRLVEALTDDYRKVFRQLMNLIFRVQKNRETGAYRFRMIEGKLAKKMKILTHNTYEQSLESVFGNIEQQHIIAHFDQVYTGEEVTFKHRHGRMYLYTMLSPIIENGEVIEVVGSSIDITSLQKAEEQVKQLAFYDPLTNLPNRSKLREDLKAHLGESSQGNFSLLYCDIDRLKYINDTLGEFIGDQVIQIIAERLETVIGNYGHLYRFGGDEFVILLDGPQATILEISDNLLAKIKQPINLHGNEFFVTSSIGGSCYGEDAFNEEELLNHASIAVHYCKVSGRNNKLFYTPDMNDIYNDVLLLEGDIRKALYHDEFELFYQPQINVENGEVIGLEALIRWNHPKKGNIPPSKFIPVAEESGLINQIGKWVINEACMQHVEWVNQGHDPIRIAVNISAIELQQFDFADQVTRIIEETKMDPTYLEIEITENSVMQNTEDCIRTMNTLRDMGVSLSIDDFGTGYSSFGYLRKFPINYLKIDQSFIRNALSEPSDAEIVKAMIQLGHTFGLKVVAEGVEEQNILALLREQKCDYYQGYFFSKPVPACDLESVVYGKMS</sequence>
<dbReference type="SMART" id="SM00052">
    <property type="entry name" value="EAL"/>
    <property type="match status" value="1"/>
</dbReference>
<dbReference type="Pfam" id="PF00563">
    <property type="entry name" value="EAL"/>
    <property type="match status" value="1"/>
</dbReference>
<dbReference type="CDD" id="cd01949">
    <property type="entry name" value="GGDEF"/>
    <property type="match status" value="1"/>
</dbReference>
<dbReference type="Gene3D" id="3.30.70.270">
    <property type="match status" value="1"/>
</dbReference>
<dbReference type="InterPro" id="IPR013655">
    <property type="entry name" value="PAS_fold_3"/>
</dbReference>
<comment type="caution">
    <text evidence="5">The sequence shown here is derived from an EMBL/GenBank/DDBJ whole genome shotgun (WGS) entry which is preliminary data.</text>
</comment>
<dbReference type="InterPro" id="IPR035919">
    <property type="entry name" value="EAL_sf"/>
</dbReference>
<dbReference type="CDD" id="cd00130">
    <property type="entry name" value="PAS"/>
    <property type="match status" value="1"/>
</dbReference>
<evidence type="ECO:0000259" key="1">
    <source>
        <dbReference type="PROSITE" id="PS50112"/>
    </source>
</evidence>
<evidence type="ECO:0000259" key="4">
    <source>
        <dbReference type="PROSITE" id="PS50887"/>
    </source>
</evidence>
<dbReference type="SMART" id="SM00267">
    <property type="entry name" value="GGDEF"/>
    <property type="match status" value="1"/>
</dbReference>
<reference evidence="5" key="1">
    <citation type="submission" date="2022-11" db="EMBL/GenBank/DDBJ databases">
        <title>WGS of Natronobacillus azotifigens 24KS-1, an anaerobic diazotrophic haloalkaliphile from soda-rich habitats.</title>
        <authorList>
            <person name="Sorokin D.Y."/>
            <person name="Merkel A.Y."/>
        </authorList>
    </citation>
    <scope>NUCLEOTIDE SEQUENCE</scope>
    <source>
        <strain evidence="5">24KS-1</strain>
    </source>
</reference>
<dbReference type="NCBIfam" id="TIGR00254">
    <property type="entry name" value="GGDEF"/>
    <property type="match status" value="1"/>
</dbReference>
<feature type="domain" description="PAC" evidence="2">
    <location>
        <begin position="118"/>
        <end position="172"/>
    </location>
</feature>
<evidence type="ECO:0000313" key="5">
    <source>
        <dbReference type="EMBL" id="MCZ0702823.1"/>
    </source>
</evidence>
<dbReference type="PANTHER" id="PTHR44757">
    <property type="entry name" value="DIGUANYLATE CYCLASE DGCP"/>
    <property type="match status" value="1"/>
</dbReference>
<dbReference type="InterPro" id="IPR052155">
    <property type="entry name" value="Biofilm_reg_signaling"/>
</dbReference>
<dbReference type="RefSeq" id="WP_268779594.1">
    <property type="nucleotide sequence ID" value="NZ_JAPRAT010000009.1"/>
</dbReference>
<proteinExistence type="predicted"/>
<dbReference type="Pfam" id="PF08447">
    <property type="entry name" value="PAS_3"/>
    <property type="match status" value="1"/>
</dbReference>
<accession>A0A9J6RBB2</accession>
<dbReference type="InterPro" id="IPR000700">
    <property type="entry name" value="PAS-assoc_C"/>
</dbReference>
<dbReference type="SUPFAM" id="SSF55073">
    <property type="entry name" value="Nucleotide cyclase"/>
    <property type="match status" value="1"/>
</dbReference>
<feature type="domain" description="GGDEF" evidence="4">
    <location>
        <begin position="327"/>
        <end position="458"/>
    </location>
</feature>
<evidence type="ECO:0000259" key="2">
    <source>
        <dbReference type="PROSITE" id="PS50113"/>
    </source>
</evidence>
<dbReference type="AlphaFoldDB" id="A0A9J6RBB2"/>
<feature type="domain" description="EAL" evidence="3">
    <location>
        <begin position="467"/>
        <end position="721"/>
    </location>
</feature>
<dbReference type="EMBL" id="JAPRAT010000009">
    <property type="protein sequence ID" value="MCZ0702823.1"/>
    <property type="molecule type" value="Genomic_DNA"/>
</dbReference>
<feature type="domain" description="PAS" evidence="1">
    <location>
        <begin position="62"/>
        <end position="98"/>
    </location>
</feature>
<dbReference type="CDD" id="cd01948">
    <property type="entry name" value="EAL"/>
    <property type="match status" value="1"/>
</dbReference>
<dbReference type="PROSITE" id="PS50113">
    <property type="entry name" value="PAC"/>
    <property type="match status" value="2"/>
</dbReference>
<dbReference type="Pfam" id="PF00990">
    <property type="entry name" value="GGDEF"/>
    <property type="match status" value="1"/>
</dbReference>
<dbReference type="InterPro" id="IPR035965">
    <property type="entry name" value="PAS-like_dom_sf"/>
</dbReference>
<dbReference type="InterPro" id="IPR000014">
    <property type="entry name" value="PAS"/>
</dbReference>
<evidence type="ECO:0000259" key="3">
    <source>
        <dbReference type="PROSITE" id="PS50883"/>
    </source>
</evidence>
<protein>
    <submittedName>
        <fullName evidence="5">EAL domain-containing protein</fullName>
    </submittedName>
</protein>
<dbReference type="InterPro" id="IPR000160">
    <property type="entry name" value="GGDEF_dom"/>
</dbReference>
<keyword evidence="6" id="KW-1185">Reference proteome</keyword>
<feature type="domain" description="PAC" evidence="2">
    <location>
        <begin position="247"/>
        <end position="297"/>
    </location>
</feature>
<gene>
    <name evidence="5" type="ORF">OWO01_06330</name>
</gene>